<dbReference type="OrthoDB" id="5428081at2759"/>
<protein>
    <recommendedName>
        <fullName evidence="4">Cytochrome c oxidase assembly protein</fullName>
    </recommendedName>
</protein>
<feature type="transmembrane region" description="Helical" evidence="1">
    <location>
        <begin position="16"/>
        <end position="34"/>
    </location>
</feature>
<name>A0A0A1TL34_9HYPO</name>
<dbReference type="AlphaFoldDB" id="A0A0A1TL34"/>
<keyword evidence="1" id="KW-1133">Transmembrane helix</keyword>
<reference evidence="2 3" key="1">
    <citation type="journal article" date="2015" name="Genome Announc.">
        <title>Draft Genome Sequence and Gene Annotation of the Entomopathogenic Fungus Verticillium hemipterigenum.</title>
        <authorList>
            <person name="Horn F."/>
            <person name="Habel A."/>
            <person name="Scharf D.H."/>
            <person name="Dworschak J."/>
            <person name="Brakhage A.A."/>
            <person name="Guthke R."/>
            <person name="Hertweck C."/>
            <person name="Linde J."/>
        </authorList>
    </citation>
    <scope>NUCLEOTIDE SEQUENCE [LARGE SCALE GENOMIC DNA]</scope>
</reference>
<accession>A0A0A1TL34</accession>
<keyword evidence="1" id="KW-0472">Membrane</keyword>
<organism evidence="2 3">
    <name type="scientific">[Torrubiella] hemipterigena</name>
    <dbReference type="NCBI Taxonomy" id="1531966"/>
    <lineage>
        <taxon>Eukaryota</taxon>
        <taxon>Fungi</taxon>
        <taxon>Dikarya</taxon>
        <taxon>Ascomycota</taxon>
        <taxon>Pezizomycotina</taxon>
        <taxon>Sordariomycetes</taxon>
        <taxon>Hypocreomycetidae</taxon>
        <taxon>Hypocreales</taxon>
        <taxon>Clavicipitaceae</taxon>
        <taxon>Clavicipitaceae incertae sedis</taxon>
        <taxon>'Torrubiella' clade</taxon>
    </lineage>
</organism>
<evidence type="ECO:0000313" key="3">
    <source>
        <dbReference type="Proteomes" id="UP000039046"/>
    </source>
</evidence>
<dbReference type="Proteomes" id="UP000039046">
    <property type="component" value="Unassembled WGS sequence"/>
</dbReference>
<proteinExistence type="predicted"/>
<keyword evidence="1" id="KW-0812">Transmembrane</keyword>
<sequence length="100" mass="11189">MPIGANLTPRQKVNRGVWAAAFGAVICVGALTGAQLKSDEQKTQAIKQFRQTTPADQISILEDQKKHLLQQKAGLERKVQMFQLRVKEREAKKEKSEKSS</sequence>
<keyword evidence="3" id="KW-1185">Reference proteome</keyword>
<evidence type="ECO:0000256" key="1">
    <source>
        <dbReference type="SAM" id="Phobius"/>
    </source>
</evidence>
<dbReference type="HOGENOM" id="CLU_158092_2_1_1"/>
<evidence type="ECO:0008006" key="4">
    <source>
        <dbReference type="Google" id="ProtNLM"/>
    </source>
</evidence>
<gene>
    <name evidence="2" type="ORF">VHEMI07134</name>
</gene>
<evidence type="ECO:0000313" key="2">
    <source>
        <dbReference type="EMBL" id="CEJ91423.1"/>
    </source>
</evidence>
<dbReference type="EMBL" id="CDHN01000003">
    <property type="protein sequence ID" value="CEJ91423.1"/>
    <property type="molecule type" value="Genomic_DNA"/>
</dbReference>